<dbReference type="AlphaFoldDB" id="C3XWK1"/>
<dbReference type="InParanoid" id="C3XWK1"/>
<proteinExistence type="predicted"/>
<evidence type="ECO:0000313" key="1">
    <source>
        <dbReference type="EMBL" id="EEN67735.1"/>
    </source>
</evidence>
<reference evidence="1" key="1">
    <citation type="journal article" date="2008" name="Nature">
        <title>The amphioxus genome and the evolution of the chordate karyotype.</title>
        <authorList>
            <consortium name="US DOE Joint Genome Institute (JGI-PGF)"/>
            <person name="Putnam N.H."/>
            <person name="Butts T."/>
            <person name="Ferrier D.E.K."/>
            <person name="Furlong R.F."/>
            <person name="Hellsten U."/>
            <person name="Kawashima T."/>
            <person name="Robinson-Rechavi M."/>
            <person name="Shoguchi E."/>
            <person name="Terry A."/>
            <person name="Yu J.-K."/>
            <person name="Benito-Gutierrez E.L."/>
            <person name="Dubchak I."/>
            <person name="Garcia-Fernandez J."/>
            <person name="Gibson-Brown J.J."/>
            <person name="Grigoriev I.V."/>
            <person name="Horton A.C."/>
            <person name="de Jong P.J."/>
            <person name="Jurka J."/>
            <person name="Kapitonov V.V."/>
            <person name="Kohara Y."/>
            <person name="Kuroki Y."/>
            <person name="Lindquist E."/>
            <person name="Lucas S."/>
            <person name="Osoegawa K."/>
            <person name="Pennacchio L.A."/>
            <person name="Salamov A.A."/>
            <person name="Satou Y."/>
            <person name="Sauka-Spengler T."/>
            <person name="Schmutz J."/>
            <person name="Shin-I T."/>
            <person name="Toyoda A."/>
            <person name="Bronner-Fraser M."/>
            <person name="Fujiyama A."/>
            <person name="Holland L.Z."/>
            <person name="Holland P.W.H."/>
            <person name="Satoh N."/>
            <person name="Rokhsar D.S."/>
        </authorList>
    </citation>
    <scope>NUCLEOTIDE SEQUENCE [LARGE SCALE GENOMIC DNA]</scope>
    <source>
        <strain evidence="1">S238N-H82</strain>
        <tissue evidence="1">Testes</tissue>
    </source>
</reference>
<dbReference type="EMBL" id="GG666471">
    <property type="protein sequence ID" value="EEN67735.1"/>
    <property type="molecule type" value="Genomic_DNA"/>
</dbReference>
<accession>C3XWK1</accession>
<organism>
    <name type="scientific">Branchiostoma floridae</name>
    <name type="common">Florida lancelet</name>
    <name type="synonym">Amphioxus</name>
    <dbReference type="NCBI Taxonomy" id="7739"/>
    <lineage>
        <taxon>Eukaryota</taxon>
        <taxon>Metazoa</taxon>
        <taxon>Chordata</taxon>
        <taxon>Cephalochordata</taxon>
        <taxon>Leptocardii</taxon>
        <taxon>Amphioxiformes</taxon>
        <taxon>Branchiostomatidae</taxon>
        <taxon>Branchiostoma</taxon>
    </lineage>
</organism>
<gene>
    <name evidence="1" type="ORF">BRAFLDRAFT_63584</name>
</gene>
<sequence length="113" mass="12372">MVGDSADPRDGPVCCSVCTRTVQCGACHSKDSSIIDEEKPSCSSNTRKRKLPVRRAYEADLIPCLVTFEGLKISSSPLCLCLVPAERDDIRDVVVRHAENVKFISPCIQYLTG</sequence>
<name>C3XWK1_BRAFL</name>
<protein>
    <submittedName>
        <fullName evidence="1">Uncharacterized protein</fullName>
    </submittedName>
</protein>